<reference evidence="2 3" key="1">
    <citation type="submission" date="2017-05" db="EMBL/GenBank/DDBJ databases">
        <title>Genome sequence of Acetobacter pasteurianus subsp. pasteurianus strain SRCM101342.</title>
        <authorList>
            <person name="Cho S.H."/>
        </authorList>
    </citation>
    <scope>NUCLEOTIDE SEQUENCE [LARGE SCALE GENOMIC DNA]</scope>
    <source>
        <strain evidence="2 3">SRCM101342</strain>
    </source>
</reference>
<organism evidence="2 3">
    <name type="scientific">Acetobacter pasteurianus subsp. pasteurianus</name>
    <dbReference type="NCBI Taxonomy" id="481145"/>
    <lineage>
        <taxon>Bacteria</taxon>
        <taxon>Pseudomonadati</taxon>
        <taxon>Pseudomonadota</taxon>
        <taxon>Alphaproteobacteria</taxon>
        <taxon>Acetobacterales</taxon>
        <taxon>Acetobacteraceae</taxon>
        <taxon>Acetobacter</taxon>
    </lineage>
</organism>
<protein>
    <submittedName>
        <fullName evidence="2">Uncharacterized protein</fullName>
    </submittedName>
</protein>
<evidence type="ECO:0000313" key="2">
    <source>
        <dbReference type="EMBL" id="ARW48693.1"/>
    </source>
</evidence>
<feature type="region of interest" description="Disordered" evidence="1">
    <location>
        <begin position="104"/>
        <end position="124"/>
    </location>
</feature>
<accession>A0A1Y0Y0I4</accession>
<feature type="region of interest" description="Disordered" evidence="1">
    <location>
        <begin position="70"/>
        <end position="89"/>
    </location>
</feature>
<evidence type="ECO:0000256" key="1">
    <source>
        <dbReference type="SAM" id="MobiDB-lite"/>
    </source>
</evidence>
<evidence type="ECO:0000313" key="3">
    <source>
        <dbReference type="Proteomes" id="UP000196205"/>
    </source>
</evidence>
<sequence>MGETLPDLMTLKDVLLKLKGIVGKTYLSRHLKDHPEYNGQPTHRRIGGKIVFYPEDLPRLIESLECRSKSSHAKEGKRYTSAEPSADRAYMKAQVQITRSMQRLTARKEKRNSGKKVFMESVPL</sequence>
<dbReference type="EMBL" id="CP021509">
    <property type="protein sequence ID" value="ARW48693.1"/>
    <property type="molecule type" value="Genomic_DNA"/>
</dbReference>
<dbReference type="Proteomes" id="UP000196205">
    <property type="component" value="Chromosome"/>
</dbReference>
<proteinExistence type="predicted"/>
<dbReference type="AlphaFoldDB" id="A0A1Y0Y0I4"/>
<dbReference type="RefSeq" id="WP_250698129.1">
    <property type="nucleotide sequence ID" value="NZ_CP021509.1"/>
</dbReference>
<gene>
    <name evidence="2" type="ORF">S1001342_02394</name>
</gene>
<name>A0A1Y0Y0I4_ACEPA</name>